<name>A0A8S5S177_9CAUD</name>
<proteinExistence type="predicted"/>
<accession>A0A8S5S177</accession>
<organism evidence="1">
    <name type="scientific">Podoviridae sp. ct8Lf7</name>
    <dbReference type="NCBI Taxonomy" id="2827723"/>
    <lineage>
        <taxon>Viruses</taxon>
        <taxon>Duplodnaviria</taxon>
        <taxon>Heunggongvirae</taxon>
        <taxon>Uroviricota</taxon>
        <taxon>Caudoviricetes</taxon>
    </lineage>
</organism>
<sequence length="42" mass="4535">MWLNVRNGNLNIVGTFEAGGNVVTRSRAIAQMGGRTDKVALF</sequence>
<reference evidence="1" key="1">
    <citation type="journal article" date="2021" name="Proc. Natl. Acad. Sci. U.S.A.">
        <title>A Catalog of Tens of Thousands of Viruses from Human Metagenomes Reveals Hidden Associations with Chronic Diseases.</title>
        <authorList>
            <person name="Tisza M.J."/>
            <person name="Buck C.B."/>
        </authorList>
    </citation>
    <scope>NUCLEOTIDE SEQUENCE</scope>
    <source>
        <strain evidence="1">Ct8Lf7</strain>
    </source>
</reference>
<evidence type="ECO:0000313" key="1">
    <source>
        <dbReference type="EMBL" id="DAF44434.1"/>
    </source>
</evidence>
<dbReference type="EMBL" id="BK032511">
    <property type="protein sequence ID" value="DAF44434.1"/>
    <property type="molecule type" value="Genomic_DNA"/>
</dbReference>
<protein>
    <submittedName>
        <fullName evidence="1">Uncharacterized protein</fullName>
    </submittedName>
</protein>